<organism evidence="1 2">
    <name type="scientific">Anabarilius grahami</name>
    <name type="common">Kanglang fish</name>
    <name type="synonym">Barilius grahami</name>
    <dbReference type="NCBI Taxonomy" id="495550"/>
    <lineage>
        <taxon>Eukaryota</taxon>
        <taxon>Metazoa</taxon>
        <taxon>Chordata</taxon>
        <taxon>Craniata</taxon>
        <taxon>Vertebrata</taxon>
        <taxon>Euteleostomi</taxon>
        <taxon>Actinopterygii</taxon>
        <taxon>Neopterygii</taxon>
        <taxon>Teleostei</taxon>
        <taxon>Ostariophysi</taxon>
        <taxon>Cypriniformes</taxon>
        <taxon>Xenocyprididae</taxon>
        <taxon>Xenocypridinae</taxon>
        <taxon>Xenocypridinae incertae sedis</taxon>
        <taxon>Anabarilius</taxon>
    </lineage>
</organism>
<gene>
    <name evidence="1" type="ORF">DPX16_12320</name>
</gene>
<evidence type="ECO:0000313" key="1">
    <source>
        <dbReference type="EMBL" id="ROI16202.1"/>
    </source>
</evidence>
<dbReference type="EMBL" id="RJVU01075544">
    <property type="protein sequence ID" value="ROI16202.1"/>
    <property type="molecule type" value="Genomic_DNA"/>
</dbReference>
<keyword evidence="2" id="KW-1185">Reference proteome</keyword>
<protein>
    <submittedName>
        <fullName evidence="1">Uncharacterized protein</fullName>
    </submittedName>
</protein>
<accession>A0A3N0XFN6</accession>
<proteinExistence type="predicted"/>
<sequence>MPLTAVQTSDITYQMTDASKPPTCQHVSKALVVQLNFHILEHHAKRLGVAHTGFRQMENDAFLKASNHQKAPFACPRAQTQFF</sequence>
<comment type="caution">
    <text evidence="1">The sequence shown here is derived from an EMBL/GenBank/DDBJ whole genome shotgun (WGS) entry which is preliminary data.</text>
</comment>
<dbReference type="AlphaFoldDB" id="A0A3N0XFN6"/>
<dbReference type="Proteomes" id="UP000281406">
    <property type="component" value="Unassembled WGS sequence"/>
</dbReference>
<reference evidence="1 2" key="1">
    <citation type="submission" date="2018-10" db="EMBL/GenBank/DDBJ databases">
        <title>Genome assembly for a Yunnan-Guizhou Plateau 3E fish, Anabarilius grahami (Regan), and its evolutionary and genetic applications.</title>
        <authorList>
            <person name="Jiang W."/>
        </authorList>
    </citation>
    <scope>NUCLEOTIDE SEQUENCE [LARGE SCALE GENOMIC DNA]</scope>
    <source>
        <strain evidence="1">AG-KIZ</strain>
        <tissue evidence="1">Muscle</tissue>
    </source>
</reference>
<evidence type="ECO:0000313" key="2">
    <source>
        <dbReference type="Proteomes" id="UP000281406"/>
    </source>
</evidence>
<name>A0A3N0XFN6_ANAGA</name>